<dbReference type="AlphaFoldDB" id="A0A1W1YR35"/>
<evidence type="ECO:0000259" key="6">
    <source>
        <dbReference type="Pfam" id="PF08281"/>
    </source>
</evidence>
<keyword evidence="2" id="KW-0805">Transcription regulation</keyword>
<dbReference type="Gene3D" id="1.10.10.10">
    <property type="entry name" value="Winged helix-like DNA-binding domain superfamily/Winged helix DNA-binding domain"/>
    <property type="match status" value="1"/>
</dbReference>
<dbReference type="InterPro" id="IPR014284">
    <property type="entry name" value="RNA_pol_sigma-70_dom"/>
</dbReference>
<sequence length="189" mass="21704">MSKGLINEKHLITSLNNGDESAFVKLFEMYAPVLQSFMLKLKVDSEDVNDTVQQTFLKVWENREKLDPNVPLKNYIITIAKNDLYNKVQRSIVAKKHNDLLGSRHQVFEPSFSDLTKVLNEILDSLPEKRAKVFKMSRIEGYSNKEIAQELGISKSTVENHINNSSAIIKKLLKNFGFWTTSLFFLILP</sequence>
<proteinExistence type="inferred from homology"/>
<dbReference type="NCBIfam" id="TIGR02937">
    <property type="entry name" value="sigma70-ECF"/>
    <property type="match status" value="1"/>
</dbReference>
<dbReference type="PRINTS" id="PR00038">
    <property type="entry name" value="HTHLUXR"/>
</dbReference>
<dbReference type="EMBL" id="FWXT01000001">
    <property type="protein sequence ID" value="SMC38637.1"/>
    <property type="molecule type" value="Genomic_DNA"/>
</dbReference>
<dbReference type="Proteomes" id="UP000192756">
    <property type="component" value="Unassembled WGS sequence"/>
</dbReference>
<evidence type="ECO:0000256" key="2">
    <source>
        <dbReference type="ARBA" id="ARBA00023015"/>
    </source>
</evidence>
<dbReference type="Pfam" id="PF08281">
    <property type="entry name" value="Sigma70_r4_2"/>
    <property type="match status" value="1"/>
</dbReference>
<comment type="similarity">
    <text evidence="1">Belongs to the sigma-70 factor family. ECF subfamily.</text>
</comment>
<reference evidence="8" key="1">
    <citation type="submission" date="2017-04" db="EMBL/GenBank/DDBJ databases">
        <authorList>
            <person name="Varghese N."/>
            <person name="Submissions S."/>
        </authorList>
    </citation>
    <scope>NUCLEOTIDE SEQUENCE [LARGE SCALE GENOMIC DNA]</scope>
    <source>
        <strain evidence="8">DSM 12126</strain>
    </source>
</reference>
<evidence type="ECO:0000313" key="8">
    <source>
        <dbReference type="Proteomes" id="UP000192756"/>
    </source>
</evidence>
<dbReference type="InterPro" id="IPR013249">
    <property type="entry name" value="RNA_pol_sigma70_r4_t2"/>
</dbReference>
<dbReference type="OrthoDB" id="663247at2"/>
<dbReference type="Gene3D" id="1.10.1740.10">
    <property type="match status" value="1"/>
</dbReference>
<protein>
    <submittedName>
        <fullName evidence="7">RNA polymerase sigma-70 factor, ECF subfamily</fullName>
    </submittedName>
</protein>
<dbReference type="GO" id="GO:0006352">
    <property type="term" value="P:DNA-templated transcription initiation"/>
    <property type="evidence" value="ECO:0007669"/>
    <property type="project" value="InterPro"/>
</dbReference>
<dbReference type="GO" id="GO:0016987">
    <property type="term" value="F:sigma factor activity"/>
    <property type="evidence" value="ECO:0007669"/>
    <property type="project" value="UniProtKB-KW"/>
</dbReference>
<feature type="domain" description="RNA polymerase sigma factor 70 region 4 type 2" evidence="6">
    <location>
        <begin position="119"/>
        <end position="162"/>
    </location>
</feature>
<evidence type="ECO:0000256" key="4">
    <source>
        <dbReference type="ARBA" id="ARBA00023163"/>
    </source>
</evidence>
<dbReference type="Pfam" id="PF04542">
    <property type="entry name" value="Sigma70_r2"/>
    <property type="match status" value="1"/>
</dbReference>
<dbReference type="InterPro" id="IPR007627">
    <property type="entry name" value="RNA_pol_sigma70_r2"/>
</dbReference>
<dbReference type="SUPFAM" id="SSF88946">
    <property type="entry name" value="Sigma2 domain of RNA polymerase sigma factors"/>
    <property type="match status" value="1"/>
</dbReference>
<evidence type="ECO:0000313" key="7">
    <source>
        <dbReference type="EMBL" id="SMC38637.1"/>
    </source>
</evidence>
<dbReference type="InterPro" id="IPR013325">
    <property type="entry name" value="RNA_pol_sigma_r2"/>
</dbReference>
<accession>A0A1W1YR35</accession>
<dbReference type="InterPro" id="IPR036388">
    <property type="entry name" value="WH-like_DNA-bd_sf"/>
</dbReference>
<dbReference type="RefSeq" id="WP_084236443.1">
    <property type="nucleotide sequence ID" value="NZ_FWXT01000001.1"/>
</dbReference>
<dbReference type="PANTHER" id="PTHR43133">
    <property type="entry name" value="RNA POLYMERASE ECF-TYPE SIGMA FACTO"/>
    <property type="match status" value="1"/>
</dbReference>
<dbReference type="InterPro" id="IPR013324">
    <property type="entry name" value="RNA_pol_sigma_r3/r4-like"/>
</dbReference>
<dbReference type="PANTHER" id="PTHR43133:SF46">
    <property type="entry name" value="RNA POLYMERASE SIGMA-70 FACTOR ECF SUBFAMILY"/>
    <property type="match status" value="1"/>
</dbReference>
<keyword evidence="4" id="KW-0804">Transcription</keyword>
<gene>
    <name evidence="7" type="ORF">SAMN04488524_0141</name>
</gene>
<organism evidence="7 8">
    <name type="scientific">Pedobacter africanus</name>
    <dbReference type="NCBI Taxonomy" id="151894"/>
    <lineage>
        <taxon>Bacteria</taxon>
        <taxon>Pseudomonadati</taxon>
        <taxon>Bacteroidota</taxon>
        <taxon>Sphingobacteriia</taxon>
        <taxon>Sphingobacteriales</taxon>
        <taxon>Sphingobacteriaceae</taxon>
        <taxon>Pedobacter</taxon>
    </lineage>
</organism>
<evidence type="ECO:0000259" key="5">
    <source>
        <dbReference type="Pfam" id="PF04542"/>
    </source>
</evidence>
<dbReference type="GO" id="GO:0003677">
    <property type="term" value="F:DNA binding"/>
    <property type="evidence" value="ECO:0007669"/>
    <property type="project" value="InterPro"/>
</dbReference>
<evidence type="ECO:0000256" key="3">
    <source>
        <dbReference type="ARBA" id="ARBA00023082"/>
    </source>
</evidence>
<name>A0A1W1YR35_9SPHI</name>
<dbReference type="InterPro" id="IPR000792">
    <property type="entry name" value="Tscrpt_reg_LuxR_C"/>
</dbReference>
<evidence type="ECO:0000256" key="1">
    <source>
        <dbReference type="ARBA" id="ARBA00010641"/>
    </source>
</evidence>
<dbReference type="CDD" id="cd06171">
    <property type="entry name" value="Sigma70_r4"/>
    <property type="match status" value="1"/>
</dbReference>
<dbReference type="SUPFAM" id="SSF88659">
    <property type="entry name" value="Sigma3 and sigma4 domains of RNA polymerase sigma factors"/>
    <property type="match status" value="1"/>
</dbReference>
<dbReference type="STRING" id="151894.SAMN04488524_0141"/>
<feature type="domain" description="RNA polymerase sigma-70 region 2" evidence="5">
    <location>
        <begin position="26"/>
        <end position="90"/>
    </location>
</feature>
<keyword evidence="8" id="KW-1185">Reference proteome</keyword>
<keyword evidence="3" id="KW-0731">Sigma factor</keyword>
<dbReference type="InterPro" id="IPR039425">
    <property type="entry name" value="RNA_pol_sigma-70-like"/>
</dbReference>